<dbReference type="GO" id="GO:0016787">
    <property type="term" value="F:hydrolase activity"/>
    <property type="evidence" value="ECO:0007669"/>
    <property type="project" value="UniProtKB-KW"/>
</dbReference>
<dbReference type="EMBL" id="NBNE01004094">
    <property type="protein sequence ID" value="OWZ06140.1"/>
    <property type="molecule type" value="Genomic_DNA"/>
</dbReference>
<dbReference type="GO" id="GO:0004519">
    <property type="term" value="F:endonuclease activity"/>
    <property type="evidence" value="ECO:0007669"/>
    <property type="project" value="UniProtKB-KW"/>
</dbReference>
<keyword evidence="9" id="KW-1185">Reference proteome</keyword>
<dbReference type="Pfam" id="PF17917">
    <property type="entry name" value="RT_RNaseH"/>
    <property type="match status" value="1"/>
</dbReference>
<feature type="domain" description="Reverse transcriptase RNase H-like" evidence="7">
    <location>
        <begin position="95"/>
        <end position="199"/>
    </location>
</feature>
<reference evidence="9" key="1">
    <citation type="submission" date="2017-03" db="EMBL/GenBank/DDBJ databases">
        <title>Phytopthora megakarya and P. palmivora, two closely related causual agents of cacao black pod achieved similar genome size and gene model numbers by different mechanisms.</title>
        <authorList>
            <person name="Ali S."/>
            <person name="Shao J."/>
            <person name="Larry D.J."/>
            <person name="Kronmiller B."/>
            <person name="Shen D."/>
            <person name="Strem M.D."/>
            <person name="Melnick R.L."/>
            <person name="Guiltinan M.J."/>
            <person name="Tyler B.M."/>
            <person name="Meinhardt L.W."/>
            <person name="Bailey B.A."/>
        </authorList>
    </citation>
    <scope>NUCLEOTIDE SEQUENCE [LARGE SCALE GENOMIC DNA]</scope>
    <source>
        <strain evidence="9">zdho120</strain>
    </source>
</reference>
<accession>A0A225VNM7</accession>
<dbReference type="PANTHER" id="PTHR37984">
    <property type="entry name" value="PROTEIN CBG26694"/>
    <property type="match status" value="1"/>
</dbReference>
<keyword evidence="5" id="KW-0378">Hydrolase</keyword>
<evidence type="ECO:0000256" key="6">
    <source>
        <dbReference type="ARBA" id="ARBA00022918"/>
    </source>
</evidence>
<evidence type="ECO:0000259" key="7">
    <source>
        <dbReference type="Pfam" id="PF17917"/>
    </source>
</evidence>
<proteinExistence type="predicted"/>
<dbReference type="AlphaFoldDB" id="A0A225VNM7"/>
<keyword evidence="3" id="KW-0540">Nuclease</keyword>
<organism evidence="8 9">
    <name type="scientific">Phytophthora megakarya</name>
    <dbReference type="NCBI Taxonomy" id="4795"/>
    <lineage>
        <taxon>Eukaryota</taxon>
        <taxon>Sar</taxon>
        <taxon>Stramenopiles</taxon>
        <taxon>Oomycota</taxon>
        <taxon>Peronosporomycetes</taxon>
        <taxon>Peronosporales</taxon>
        <taxon>Peronosporaceae</taxon>
        <taxon>Phytophthora</taxon>
    </lineage>
</organism>
<evidence type="ECO:0000256" key="2">
    <source>
        <dbReference type="ARBA" id="ARBA00022695"/>
    </source>
</evidence>
<dbReference type="Proteomes" id="UP000198211">
    <property type="component" value="Unassembled WGS sequence"/>
</dbReference>
<keyword evidence="4" id="KW-0255">Endonuclease</keyword>
<dbReference type="InterPro" id="IPR050951">
    <property type="entry name" value="Retrovirus_Pol_polyprotein"/>
</dbReference>
<name>A0A225VNM7_9STRA</name>
<keyword evidence="6" id="KW-0695">RNA-directed DNA polymerase</keyword>
<keyword evidence="2" id="KW-0548">Nucleotidyltransferase</keyword>
<dbReference type="GO" id="GO:0003964">
    <property type="term" value="F:RNA-directed DNA polymerase activity"/>
    <property type="evidence" value="ECO:0007669"/>
    <property type="project" value="UniProtKB-KW"/>
</dbReference>
<evidence type="ECO:0000256" key="5">
    <source>
        <dbReference type="ARBA" id="ARBA00022801"/>
    </source>
</evidence>
<dbReference type="InterPro" id="IPR041373">
    <property type="entry name" value="RT_RNaseH"/>
</dbReference>
<protein>
    <recommendedName>
        <fullName evidence="7">Reverse transcriptase RNase H-like domain-containing protein</fullName>
    </recommendedName>
</protein>
<evidence type="ECO:0000313" key="8">
    <source>
        <dbReference type="EMBL" id="OWZ06140.1"/>
    </source>
</evidence>
<gene>
    <name evidence="8" type="ORF">PHMEG_00021648</name>
</gene>
<evidence type="ECO:0000313" key="9">
    <source>
        <dbReference type="Proteomes" id="UP000198211"/>
    </source>
</evidence>
<evidence type="ECO:0000256" key="1">
    <source>
        <dbReference type="ARBA" id="ARBA00022679"/>
    </source>
</evidence>
<sequence length="314" mass="35276">MTLNGSTPSSNYLSQRQQLACNNFAVLLGGWGYTDFGCTMRRLHDRLEAALRVSGRTKNLAAGVVLDWSAQDEDHFQSAKALVSSSQLLHFPKATATVTLFTDASALGWGLVVTQVEIWGPSLPIHEQTVNYKFARATLLTIPSVAYPIIWDARQRDYLLARPSGFLMFCDHKTLNIVFSPTHERHVRGKLQRWALSLTRLKYCIEHIDGTANVWADLLSRWGLSSLDEKGVHVKCKFVTRNQRRLEEVTDRQLDELRPRQGDFIFSNLGDVKHAQQQHKQTASASTTTDDNGVLVVNGLSGFLTQRRSYGNAF</sequence>
<evidence type="ECO:0000256" key="3">
    <source>
        <dbReference type="ARBA" id="ARBA00022722"/>
    </source>
</evidence>
<evidence type="ECO:0000256" key="4">
    <source>
        <dbReference type="ARBA" id="ARBA00022759"/>
    </source>
</evidence>
<comment type="caution">
    <text evidence="8">The sequence shown here is derived from an EMBL/GenBank/DDBJ whole genome shotgun (WGS) entry which is preliminary data.</text>
</comment>
<dbReference type="SUPFAM" id="SSF56672">
    <property type="entry name" value="DNA/RNA polymerases"/>
    <property type="match status" value="1"/>
</dbReference>
<dbReference type="PANTHER" id="PTHR37984:SF5">
    <property type="entry name" value="PROTEIN NYNRIN-LIKE"/>
    <property type="match status" value="1"/>
</dbReference>
<keyword evidence="1" id="KW-0808">Transferase</keyword>
<dbReference type="InterPro" id="IPR043502">
    <property type="entry name" value="DNA/RNA_pol_sf"/>
</dbReference>
<dbReference type="OrthoDB" id="121795at2759"/>